<sequence length="241" mass="27801">MRIGNYKFNPNWIPSTITVLILPILVALGFWQLSRAEEKRYMLEQRSERLALPEFMIESIPEDLSELEHRRLVVKGHYLNQYPIYIDNKVYQGQVGYQIVLPLQISDSEQVILINRGWLKATESRSRLPEFTKIKTEVLLNGVVKLNSKDVASLGSGNRLGNDWPALVRWIDPVELDRDIPGNIASLVFLQDPVPEDGLKREWKFINSPPEKNISYAMQWFSLAGLLLIIYIVVNTKRLSK</sequence>
<dbReference type="PROSITE" id="PS50895">
    <property type="entry name" value="SURF1"/>
    <property type="match status" value="1"/>
</dbReference>
<comment type="subcellular location">
    <subcellularLocation>
        <location evidence="1">Membrane</location>
    </subcellularLocation>
</comment>
<evidence type="ECO:0000256" key="5">
    <source>
        <dbReference type="SAM" id="Phobius"/>
    </source>
</evidence>
<organism evidence="6">
    <name type="scientific">hydrothermal vent metagenome</name>
    <dbReference type="NCBI Taxonomy" id="652676"/>
    <lineage>
        <taxon>unclassified sequences</taxon>
        <taxon>metagenomes</taxon>
        <taxon>ecological metagenomes</taxon>
    </lineage>
</organism>
<accession>A0A3B1ANK4</accession>
<feature type="transmembrane region" description="Helical" evidence="5">
    <location>
        <begin position="214"/>
        <end position="234"/>
    </location>
</feature>
<gene>
    <name evidence="6" type="ORF">MNBD_GAMMA21-2355</name>
</gene>
<evidence type="ECO:0000256" key="3">
    <source>
        <dbReference type="ARBA" id="ARBA00022989"/>
    </source>
</evidence>
<feature type="transmembrane region" description="Helical" evidence="5">
    <location>
        <begin position="12"/>
        <end position="33"/>
    </location>
</feature>
<keyword evidence="3 5" id="KW-1133">Transmembrane helix</keyword>
<dbReference type="InterPro" id="IPR045214">
    <property type="entry name" value="Surf1/Surf4"/>
</dbReference>
<dbReference type="AlphaFoldDB" id="A0A3B1ANK4"/>
<evidence type="ECO:0000256" key="4">
    <source>
        <dbReference type="ARBA" id="ARBA00023136"/>
    </source>
</evidence>
<protein>
    <submittedName>
        <fullName evidence="6">Cytochrome oxidase biogenesis protein Surf1, facilitates heme A insertion</fullName>
    </submittedName>
</protein>
<reference evidence="6" key="1">
    <citation type="submission" date="2018-06" db="EMBL/GenBank/DDBJ databases">
        <authorList>
            <person name="Zhirakovskaya E."/>
        </authorList>
    </citation>
    <scope>NUCLEOTIDE SEQUENCE</scope>
</reference>
<dbReference type="PANTHER" id="PTHR23427:SF2">
    <property type="entry name" value="SURFEIT LOCUS PROTEIN 1"/>
    <property type="match status" value="1"/>
</dbReference>
<evidence type="ECO:0000313" key="6">
    <source>
        <dbReference type="EMBL" id="VAW99819.1"/>
    </source>
</evidence>
<name>A0A3B1ANK4_9ZZZZ</name>
<evidence type="ECO:0000256" key="1">
    <source>
        <dbReference type="ARBA" id="ARBA00004370"/>
    </source>
</evidence>
<dbReference type="GO" id="GO:0016020">
    <property type="term" value="C:membrane"/>
    <property type="evidence" value="ECO:0007669"/>
    <property type="project" value="UniProtKB-SubCell"/>
</dbReference>
<dbReference type="EMBL" id="UOFR01000070">
    <property type="protein sequence ID" value="VAW99819.1"/>
    <property type="molecule type" value="Genomic_DNA"/>
</dbReference>
<keyword evidence="4 5" id="KW-0472">Membrane</keyword>
<dbReference type="InterPro" id="IPR002994">
    <property type="entry name" value="Surf1/Shy1"/>
</dbReference>
<dbReference type="PANTHER" id="PTHR23427">
    <property type="entry name" value="SURFEIT LOCUS PROTEIN"/>
    <property type="match status" value="1"/>
</dbReference>
<keyword evidence="2 5" id="KW-0812">Transmembrane</keyword>
<dbReference type="CDD" id="cd06662">
    <property type="entry name" value="SURF1"/>
    <property type="match status" value="1"/>
</dbReference>
<proteinExistence type="predicted"/>
<dbReference type="Pfam" id="PF02104">
    <property type="entry name" value="SURF1"/>
    <property type="match status" value="1"/>
</dbReference>
<evidence type="ECO:0000256" key="2">
    <source>
        <dbReference type="ARBA" id="ARBA00022692"/>
    </source>
</evidence>